<dbReference type="InterPro" id="IPR018499">
    <property type="entry name" value="Tetraspanin/Peripherin"/>
</dbReference>
<keyword evidence="3 6" id="KW-0812">Transmembrane</keyword>
<evidence type="ECO:0000256" key="6">
    <source>
        <dbReference type="RuleBase" id="RU361218"/>
    </source>
</evidence>
<protein>
    <recommendedName>
        <fullName evidence="6">Tetraspanin</fullName>
    </recommendedName>
</protein>
<evidence type="ECO:0000313" key="8">
    <source>
        <dbReference type="Proteomes" id="UP001154078"/>
    </source>
</evidence>
<name>A0A9P0FLE3_BRAAE</name>
<feature type="transmembrane region" description="Helical" evidence="6">
    <location>
        <begin position="84"/>
        <end position="110"/>
    </location>
</feature>
<feature type="transmembrane region" description="Helical" evidence="6">
    <location>
        <begin position="212"/>
        <end position="238"/>
    </location>
</feature>
<accession>A0A9P0FLE3</accession>
<keyword evidence="5 6" id="KW-0472">Membrane</keyword>
<dbReference type="AlphaFoldDB" id="A0A9P0FLE3"/>
<dbReference type="SUPFAM" id="SSF48652">
    <property type="entry name" value="Tetraspanin"/>
    <property type="match status" value="1"/>
</dbReference>
<dbReference type="PIRSF" id="PIRSF002419">
    <property type="entry name" value="Tetraspanin"/>
    <property type="match status" value="1"/>
</dbReference>
<evidence type="ECO:0000256" key="4">
    <source>
        <dbReference type="ARBA" id="ARBA00022989"/>
    </source>
</evidence>
<feature type="transmembrane region" description="Helical" evidence="6">
    <location>
        <begin position="54"/>
        <end position="77"/>
    </location>
</feature>
<organism evidence="7 8">
    <name type="scientific">Brassicogethes aeneus</name>
    <name type="common">Rape pollen beetle</name>
    <name type="synonym">Meligethes aeneus</name>
    <dbReference type="NCBI Taxonomy" id="1431903"/>
    <lineage>
        <taxon>Eukaryota</taxon>
        <taxon>Metazoa</taxon>
        <taxon>Ecdysozoa</taxon>
        <taxon>Arthropoda</taxon>
        <taxon>Hexapoda</taxon>
        <taxon>Insecta</taxon>
        <taxon>Pterygota</taxon>
        <taxon>Neoptera</taxon>
        <taxon>Endopterygota</taxon>
        <taxon>Coleoptera</taxon>
        <taxon>Polyphaga</taxon>
        <taxon>Cucujiformia</taxon>
        <taxon>Nitidulidae</taxon>
        <taxon>Meligethinae</taxon>
        <taxon>Brassicogethes</taxon>
    </lineage>
</organism>
<dbReference type="OrthoDB" id="9993879at2759"/>
<evidence type="ECO:0000256" key="3">
    <source>
        <dbReference type="ARBA" id="ARBA00022692"/>
    </source>
</evidence>
<reference evidence="7" key="1">
    <citation type="submission" date="2021-12" db="EMBL/GenBank/DDBJ databases">
        <authorList>
            <person name="King R."/>
        </authorList>
    </citation>
    <scope>NUCLEOTIDE SEQUENCE</scope>
</reference>
<evidence type="ECO:0000313" key="7">
    <source>
        <dbReference type="EMBL" id="CAH0560121.1"/>
    </source>
</evidence>
<dbReference type="EMBL" id="OV121138">
    <property type="protein sequence ID" value="CAH0560121.1"/>
    <property type="molecule type" value="Genomic_DNA"/>
</dbReference>
<sequence length="257" mass="28836">MGKNCCTIDCVGSALKVYNIILFITSSAVLGIVTWILLKSYFYMSLLTSPSFPILLYALLASGILAAIVAVPIGCLANKKRSQILLLFYIFILLLVLLIQAMVGIMSYVYQESVEENLKLNLNETILTNYGIDEKITDSVDQVQEKFRCCGSEWVKDWQESYWYQTSDKLQKIPDSCCKTVQRGCGKISDGPSNINIAGCLYKILQSASDSLWLMSATGVGFCWFNIFGVIFGICLYLKLKDEDYKVEDPLISNNRH</sequence>
<feature type="transmembrane region" description="Helical" evidence="6">
    <location>
        <begin position="20"/>
        <end position="42"/>
    </location>
</feature>
<dbReference type="Proteomes" id="UP001154078">
    <property type="component" value="Chromosome 7"/>
</dbReference>
<dbReference type="Gene3D" id="1.10.1450.10">
    <property type="entry name" value="Tetraspanin"/>
    <property type="match status" value="1"/>
</dbReference>
<gene>
    <name evidence="7" type="ORF">MELIAE_LOCUS9935</name>
</gene>
<dbReference type="InterPro" id="IPR000301">
    <property type="entry name" value="Tetraspanin_animals"/>
</dbReference>
<dbReference type="PRINTS" id="PR00259">
    <property type="entry name" value="TMFOUR"/>
</dbReference>
<dbReference type="GO" id="GO:0005886">
    <property type="term" value="C:plasma membrane"/>
    <property type="evidence" value="ECO:0007669"/>
    <property type="project" value="TreeGrafter"/>
</dbReference>
<evidence type="ECO:0000256" key="5">
    <source>
        <dbReference type="ARBA" id="ARBA00023136"/>
    </source>
</evidence>
<dbReference type="InterPro" id="IPR008952">
    <property type="entry name" value="Tetraspanin_EC2_sf"/>
</dbReference>
<proteinExistence type="inferred from homology"/>
<evidence type="ECO:0000256" key="2">
    <source>
        <dbReference type="ARBA" id="ARBA00006840"/>
    </source>
</evidence>
<evidence type="ECO:0000256" key="1">
    <source>
        <dbReference type="ARBA" id="ARBA00004141"/>
    </source>
</evidence>
<dbReference type="PANTHER" id="PTHR19282:SF544">
    <property type="entry name" value="TETRASPANIN"/>
    <property type="match status" value="1"/>
</dbReference>
<dbReference type="Pfam" id="PF00335">
    <property type="entry name" value="Tetraspanin"/>
    <property type="match status" value="1"/>
</dbReference>
<comment type="subcellular location">
    <subcellularLocation>
        <location evidence="1 6">Membrane</location>
        <topology evidence="1 6">Multi-pass membrane protein</topology>
    </subcellularLocation>
</comment>
<keyword evidence="4 6" id="KW-1133">Transmembrane helix</keyword>
<dbReference type="PANTHER" id="PTHR19282">
    <property type="entry name" value="TETRASPANIN"/>
    <property type="match status" value="1"/>
</dbReference>
<comment type="similarity">
    <text evidence="2 6">Belongs to the tetraspanin (TM4SF) family.</text>
</comment>
<keyword evidence="8" id="KW-1185">Reference proteome</keyword>